<name>A0A0D0I8R9_9BACT</name>
<organism evidence="2 3">
    <name type="scientific">Prevotella pectinovora</name>
    <dbReference type="NCBI Taxonomy" id="1602169"/>
    <lineage>
        <taxon>Bacteria</taxon>
        <taxon>Pseudomonadati</taxon>
        <taxon>Bacteroidota</taxon>
        <taxon>Bacteroidia</taxon>
        <taxon>Bacteroidales</taxon>
        <taxon>Prevotellaceae</taxon>
        <taxon>Prevotella</taxon>
    </lineage>
</organism>
<evidence type="ECO:0000313" key="2">
    <source>
        <dbReference type="EMBL" id="KIP64996.1"/>
    </source>
</evidence>
<feature type="domain" description="Fe/B12 periplasmic-binding" evidence="1">
    <location>
        <begin position="96"/>
        <end position="367"/>
    </location>
</feature>
<dbReference type="Proteomes" id="UP000032046">
    <property type="component" value="Unassembled WGS sequence"/>
</dbReference>
<proteinExistence type="predicted"/>
<dbReference type="Gene3D" id="3.40.50.1980">
    <property type="entry name" value="Nitrogenase molybdenum iron protein domain"/>
    <property type="match status" value="2"/>
</dbReference>
<dbReference type="SUPFAM" id="SSF53807">
    <property type="entry name" value="Helical backbone' metal receptor"/>
    <property type="match status" value="1"/>
</dbReference>
<dbReference type="PROSITE" id="PS51257">
    <property type="entry name" value="PROKAR_LIPOPROTEIN"/>
    <property type="match status" value="1"/>
</dbReference>
<evidence type="ECO:0000259" key="1">
    <source>
        <dbReference type="PROSITE" id="PS50983"/>
    </source>
</evidence>
<dbReference type="EMBL" id="JXQK01000003">
    <property type="protein sequence ID" value="KIP64996.1"/>
    <property type="molecule type" value="Genomic_DNA"/>
</dbReference>
<protein>
    <submittedName>
        <fullName evidence="2">Contig3, whole genome shotgun sequence</fullName>
    </submittedName>
</protein>
<reference evidence="2 3" key="1">
    <citation type="submission" date="2015-01" db="EMBL/GenBank/DDBJ databases">
        <title>Comparative genomics of non-oral Prevotella species.</title>
        <authorList>
            <person name="Accetto T."/>
            <person name="Nograsek B."/>
            <person name="Avgustin G."/>
        </authorList>
    </citation>
    <scope>NUCLEOTIDE SEQUENCE [LARGE SCALE GENOMIC DNA]</scope>
    <source>
        <strain evidence="2 3">P5-119</strain>
    </source>
</reference>
<comment type="caution">
    <text evidence="2">The sequence shown here is derived from an EMBL/GenBank/DDBJ whole genome shotgun (WGS) entry which is preliminary data.</text>
</comment>
<dbReference type="PROSITE" id="PS50983">
    <property type="entry name" value="FE_B12_PBP"/>
    <property type="match status" value="1"/>
</dbReference>
<dbReference type="PANTHER" id="PTHR30535:SF34">
    <property type="entry name" value="MOLYBDATE-BINDING PROTEIN MOLA"/>
    <property type="match status" value="1"/>
</dbReference>
<dbReference type="InterPro" id="IPR050902">
    <property type="entry name" value="ABC_Transporter_SBP"/>
</dbReference>
<sequence>MRNKIYFLLIIIPLLLTACQGNKQQAADGREGDTVHLKYSENISIVKFNDHTEVKLNDPWNKGKTLHTYILVDKSKKDGYDKAPDGATVVGIPLSHSLIATSVHAELAKKLGKENILAGAFDVDYMNSTWIKQRLKENKTTNCGNSTQPNIERIIALSPDAIFISPMQNSGGYGKLENLGLPIVELADYMETTALGRAEWVKFYGLLWGAEKQADSLFCNTEKEYMRLKDLAKKAKYSPSVMMDKVENGVWYLPGGKSTISQTIYDANAKYTYAADKSSGSIQKSLESVIDDNAGADVWLLRYYKADNSPLTLRGLASESSSYTILKAYKSGRVYGCNTAATSFFEDIPFEPHLLLRDFILAFHPEMATIIGEPKYFFKLER</sequence>
<keyword evidence="3" id="KW-1185">Reference proteome</keyword>
<dbReference type="STRING" id="1602171.ST44_00090"/>
<dbReference type="InterPro" id="IPR002491">
    <property type="entry name" value="ABC_transptr_periplasmic_BD"/>
</dbReference>
<gene>
    <name evidence="2" type="ORF">ST44_00090</name>
</gene>
<dbReference type="PANTHER" id="PTHR30535">
    <property type="entry name" value="VITAMIN B12-BINDING PROTEIN"/>
    <property type="match status" value="1"/>
</dbReference>
<dbReference type="RefSeq" id="WP_042517060.1">
    <property type="nucleotide sequence ID" value="NZ_JXQK01000003.1"/>
</dbReference>
<evidence type="ECO:0000313" key="3">
    <source>
        <dbReference type="Proteomes" id="UP000032046"/>
    </source>
</evidence>
<dbReference type="Pfam" id="PF01497">
    <property type="entry name" value="Peripla_BP_2"/>
    <property type="match status" value="1"/>
</dbReference>
<dbReference type="AlphaFoldDB" id="A0A0D0I8R9"/>
<dbReference type="GO" id="GO:0071281">
    <property type="term" value="P:cellular response to iron ion"/>
    <property type="evidence" value="ECO:0007669"/>
    <property type="project" value="TreeGrafter"/>
</dbReference>
<accession>A0A0D0I8R9</accession>